<proteinExistence type="predicted"/>
<reference evidence="3" key="2">
    <citation type="submission" date="2010-04" db="EMBL/GenBank/DDBJ databases">
        <title>Genome sequence of Salinibacter ruber M8.</title>
        <authorList>
            <consortium name="Genoscope"/>
        </authorList>
    </citation>
    <scope>NUCLEOTIDE SEQUENCE [LARGE SCALE GENOMIC DNA]</scope>
    <source>
        <strain evidence="3">M8</strain>
    </source>
</reference>
<evidence type="ECO:0000313" key="3">
    <source>
        <dbReference type="Proteomes" id="UP000000933"/>
    </source>
</evidence>
<evidence type="ECO:0000256" key="1">
    <source>
        <dbReference type="SAM" id="MobiDB-lite"/>
    </source>
</evidence>
<evidence type="ECO:0000313" key="2">
    <source>
        <dbReference type="EMBL" id="CBH25174.1"/>
    </source>
</evidence>
<feature type="compositionally biased region" description="Gly residues" evidence="1">
    <location>
        <begin position="13"/>
        <end position="25"/>
    </location>
</feature>
<gene>
    <name evidence="2" type="ordered locus">SRM_02253</name>
</gene>
<dbReference type="HOGENOM" id="CLU_2635988_0_0_10"/>
<feature type="region of interest" description="Disordered" evidence="1">
    <location>
        <begin position="1"/>
        <end position="77"/>
    </location>
</feature>
<protein>
    <submittedName>
        <fullName evidence="2">Uncharacterized protein</fullName>
    </submittedName>
</protein>
<dbReference type="KEGG" id="srm:SRM_02253"/>
<organism evidence="2 3">
    <name type="scientific">Salinibacter ruber (strain M8)</name>
    <dbReference type="NCBI Taxonomy" id="761659"/>
    <lineage>
        <taxon>Bacteria</taxon>
        <taxon>Pseudomonadati</taxon>
        <taxon>Rhodothermota</taxon>
        <taxon>Rhodothermia</taxon>
        <taxon>Rhodothermales</taxon>
        <taxon>Salinibacteraceae</taxon>
        <taxon>Salinibacter</taxon>
    </lineage>
</organism>
<name>D5HAW9_SALRM</name>
<feature type="compositionally biased region" description="Polar residues" evidence="1">
    <location>
        <begin position="67"/>
        <end position="77"/>
    </location>
</feature>
<dbReference type="AlphaFoldDB" id="D5HAW9"/>
<dbReference type="EMBL" id="FP565814">
    <property type="protein sequence ID" value="CBH25174.1"/>
    <property type="molecule type" value="Genomic_DNA"/>
</dbReference>
<dbReference type="Proteomes" id="UP000000933">
    <property type="component" value="Chromosome"/>
</dbReference>
<accession>D5HAW9</accession>
<reference evidence="2 3" key="1">
    <citation type="journal article" date="2010" name="ISME J.">
        <title>Fine-scale evolution: genomic, phenotypic and ecological differentiation in two coexisting Salinibacter ruber strains.</title>
        <authorList>
            <person name="Pena A."/>
            <person name="Teeling H."/>
            <person name="Huerta-Cepas J."/>
            <person name="Santos F."/>
            <person name="Yarza P."/>
            <person name="Brito-Echeverria J."/>
            <person name="Lucio M."/>
            <person name="Schmitt-Kopplin P."/>
            <person name="Meseguer I."/>
            <person name="Schenowitz C."/>
            <person name="Dossat C."/>
            <person name="Barbe V."/>
            <person name="Dopazo J."/>
            <person name="Rossello-Mora R."/>
            <person name="Schuler M."/>
            <person name="Glockner F.O."/>
            <person name="Amann R."/>
            <person name="Gabaldon T."/>
            <person name="Anton J."/>
        </authorList>
    </citation>
    <scope>NUCLEOTIDE SEQUENCE [LARGE SCALE GENOMIC DNA]</scope>
    <source>
        <strain evidence="2 3">M8</strain>
    </source>
</reference>
<feature type="compositionally biased region" description="Polar residues" evidence="1">
    <location>
        <begin position="48"/>
        <end position="58"/>
    </location>
</feature>
<sequence>MWGTGQIENASRGGAGEATGAGNNVGRGLTVRTQGRGAGRRQKAASPGENNIDTNNDTARPRGPLRYTSQWNDRVGT</sequence>